<evidence type="ECO:0000313" key="1">
    <source>
        <dbReference type="EMBL" id="MBL0373168.1"/>
    </source>
</evidence>
<dbReference type="RefSeq" id="WP_201659189.1">
    <property type="nucleotide sequence ID" value="NZ_JAEQNC010000007.1"/>
</dbReference>
<dbReference type="Pfam" id="PF04237">
    <property type="entry name" value="YjbR"/>
    <property type="match status" value="1"/>
</dbReference>
<dbReference type="AlphaFoldDB" id="A0A936YMJ9"/>
<dbReference type="GO" id="GO:0003677">
    <property type="term" value="F:DNA binding"/>
    <property type="evidence" value="ECO:0007669"/>
    <property type="project" value="UniProtKB-KW"/>
</dbReference>
<protein>
    <submittedName>
        <fullName evidence="1">MmcQ/YjbR family DNA-binding protein</fullName>
    </submittedName>
</protein>
<organism evidence="1 2">
    <name type="scientific">Rhizobium setariae</name>
    <dbReference type="NCBI Taxonomy" id="2801340"/>
    <lineage>
        <taxon>Bacteria</taxon>
        <taxon>Pseudomonadati</taxon>
        <taxon>Pseudomonadota</taxon>
        <taxon>Alphaproteobacteria</taxon>
        <taxon>Hyphomicrobiales</taxon>
        <taxon>Rhizobiaceae</taxon>
        <taxon>Rhizobium/Agrobacterium group</taxon>
        <taxon>Rhizobium</taxon>
    </lineage>
</organism>
<accession>A0A936YMJ9</accession>
<dbReference type="Proteomes" id="UP000633219">
    <property type="component" value="Unassembled WGS sequence"/>
</dbReference>
<reference evidence="1" key="1">
    <citation type="submission" date="2021-01" db="EMBL/GenBank/DDBJ databases">
        <title>Rhizobium sp. strain KVB221 16S ribosomal RNA gene Genome sequencing and assembly.</title>
        <authorList>
            <person name="Kang M."/>
        </authorList>
    </citation>
    <scope>NUCLEOTIDE SEQUENCE</scope>
    <source>
        <strain evidence="1">KVB221</strain>
    </source>
</reference>
<comment type="caution">
    <text evidence="1">The sequence shown here is derived from an EMBL/GenBank/DDBJ whole genome shotgun (WGS) entry which is preliminary data.</text>
</comment>
<evidence type="ECO:0000313" key="2">
    <source>
        <dbReference type="Proteomes" id="UP000633219"/>
    </source>
</evidence>
<dbReference type="InterPro" id="IPR058532">
    <property type="entry name" value="YjbR/MT2646/Rv2570-like"/>
</dbReference>
<name>A0A936YMJ9_9HYPH</name>
<dbReference type="EMBL" id="JAEQNC010000007">
    <property type="protein sequence ID" value="MBL0373168.1"/>
    <property type="molecule type" value="Genomic_DNA"/>
</dbReference>
<dbReference type="InterPro" id="IPR038056">
    <property type="entry name" value="YjbR-like_sf"/>
</dbReference>
<sequence length="106" mass="12427">MTFDELSALLLSWPHVEASTSYGTPSFKVNGKLLTRLREDGDSLLIKSVPPEEREMLCQACPELYYYTDHYRDYPMVLIRLSLADQETITTMLERTYREILPKKHR</sequence>
<keyword evidence="2" id="KW-1185">Reference proteome</keyword>
<proteinExistence type="predicted"/>
<dbReference type="SUPFAM" id="SSF142906">
    <property type="entry name" value="YjbR-like"/>
    <property type="match status" value="1"/>
</dbReference>
<keyword evidence="1" id="KW-0238">DNA-binding</keyword>
<gene>
    <name evidence="1" type="ORF">JJB09_14120</name>
</gene>